<dbReference type="PANTHER" id="PTHR43033:SF1">
    <property type="entry name" value="TRNA(ILE)-LYSIDINE SYNTHASE-RELATED"/>
    <property type="match status" value="1"/>
</dbReference>
<organism evidence="10 11">
    <name type="scientific">Pseudoalteromonas haloplanktis</name>
    <name type="common">Alteromonas haloplanktis</name>
    <dbReference type="NCBI Taxonomy" id="228"/>
    <lineage>
        <taxon>Bacteria</taxon>
        <taxon>Pseudomonadati</taxon>
        <taxon>Pseudomonadota</taxon>
        <taxon>Gammaproteobacteria</taxon>
        <taxon>Alteromonadales</taxon>
        <taxon>Pseudoalteromonadaceae</taxon>
        <taxon>Pseudoalteromonas</taxon>
    </lineage>
</organism>
<dbReference type="Gene3D" id="1.20.59.20">
    <property type="match status" value="1"/>
</dbReference>
<dbReference type="SUPFAM" id="SSF56037">
    <property type="entry name" value="PheT/TilS domain"/>
    <property type="match status" value="1"/>
</dbReference>
<dbReference type="InterPro" id="IPR015262">
    <property type="entry name" value="tRNA_Ile_lys_synt_subst-bd"/>
</dbReference>
<evidence type="ECO:0000256" key="8">
    <source>
        <dbReference type="HAMAP-Rule" id="MF_01161"/>
    </source>
</evidence>
<evidence type="ECO:0000256" key="7">
    <source>
        <dbReference type="ARBA" id="ARBA00048539"/>
    </source>
</evidence>
<evidence type="ECO:0000259" key="9">
    <source>
        <dbReference type="SMART" id="SM00977"/>
    </source>
</evidence>
<evidence type="ECO:0000256" key="6">
    <source>
        <dbReference type="ARBA" id="ARBA00022840"/>
    </source>
</evidence>
<dbReference type="SUPFAM" id="SSF52402">
    <property type="entry name" value="Adenine nucleotide alpha hydrolases-like"/>
    <property type="match status" value="1"/>
</dbReference>
<dbReference type="InterPro" id="IPR012094">
    <property type="entry name" value="tRNA_Ile_lys_synt"/>
</dbReference>
<keyword evidence="3 8" id="KW-0436">Ligase</keyword>
<evidence type="ECO:0000256" key="3">
    <source>
        <dbReference type="ARBA" id="ARBA00022598"/>
    </source>
</evidence>
<dbReference type="GO" id="GO:0006400">
    <property type="term" value="P:tRNA modification"/>
    <property type="evidence" value="ECO:0007669"/>
    <property type="project" value="UniProtKB-UniRule"/>
</dbReference>
<dbReference type="GO" id="GO:0032267">
    <property type="term" value="F:tRNA(Ile)-lysidine synthase activity"/>
    <property type="evidence" value="ECO:0007669"/>
    <property type="project" value="UniProtKB-EC"/>
</dbReference>
<comment type="function">
    <text evidence="8">Ligates lysine onto the cytidine present at position 34 of the AUA codon-specific tRNA(Ile) that contains the anticodon CAU, in an ATP-dependent manner. Cytidine is converted to lysidine, thus changing the amino acid specificity of the tRNA from methionine to isoleucine.</text>
</comment>
<dbReference type="SUPFAM" id="SSF82829">
    <property type="entry name" value="MesJ substrate recognition domain-like"/>
    <property type="match status" value="1"/>
</dbReference>
<comment type="catalytic activity">
    <reaction evidence="7 8">
        <text>cytidine(34) in tRNA(Ile2) + L-lysine + ATP = lysidine(34) in tRNA(Ile2) + AMP + diphosphate + H(+)</text>
        <dbReference type="Rhea" id="RHEA:43744"/>
        <dbReference type="Rhea" id="RHEA-COMP:10625"/>
        <dbReference type="Rhea" id="RHEA-COMP:10670"/>
        <dbReference type="ChEBI" id="CHEBI:15378"/>
        <dbReference type="ChEBI" id="CHEBI:30616"/>
        <dbReference type="ChEBI" id="CHEBI:32551"/>
        <dbReference type="ChEBI" id="CHEBI:33019"/>
        <dbReference type="ChEBI" id="CHEBI:82748"/>
        <dbReference type="ChEBI" id="CHEBI:83665"/>
        <dbReference type="ChEBI" id="CHEBI:456215"/>
        <dbReference type="EC" id="6.3.4.19"/>
    </reaction>
</comment>
<dbReference type="EC" id="6.3.4.19" evidence="8"/>
<evidence type="ECO:0000256" key="2">
    <source>
        <dbReference type="ARBA" id="ARBA00022490"/>
    </source>
</evidence>
<comment type="domain">
    <text evidence="8">The N-terminal region contains the highly conserved SGGXDS motif, predicted to be a P-loop motif involved in ATP binding.</text>
</comment>
<dbReference type="GO" id="GO:0005524">
    <property type="term" value="F:ATP binding"/>
    <property type="evidence" value="ECO:0007669"/>
    <property type="project" value="UniProtKB-UniRule"/>
</dbReference>
<dbReference type="Pfam" id="PF09179">
    <property type="entry name" value="TilS"/>
    <property type="match status" value="1"/>
</dbReference>
<dbReference type="HAMAP" id="MF_01161">
    <property type="entry name" value="tRNA_Ile_lys_synt"/>
    <property type="match status" value="1"/>
</dbReference>
<dbReference type="PANTHER" id="PTHR43033">
    <property type="entry name" value="TRNA(ILE)-LYSIDINE SYNTHASE-RELATED"/>
    <property type="match status" value="1"/>
</dbReference>
<comment type="similarity">
    <text evidence="8">Belongs to the tRNA(Ile)-lysidine synthase family.</text>
</comment>
<gene>
    <name evidence="8 10" type="primary">tilS</name>
    <name evidence="10" type="ORF">PSEHALCIP103_00220</name>
</gene>
<keyword evidence="6 8" id="KW-0067">ATP-binding</keyword>
<evidence type="ECO:0000256" key="4">
    <source>
        <dbReference type="ARBA" id="ARBA00022694"/>
    </source>
</evidence>
<keyword evidence="4 8" id="KW-0819">tRNA processing</keyword>
<dbReference type="Pfam" id="PF11734">
    <property type="entry name" value="TilS_C"/>
    <property type="match status" value="1"/>
</dbReference>
<reference evidence="10" key="1">
    <citation type="submission" date="2022-07" db="EMBL/GenBank/DDBJ databases">
        <authorList>
            <person name="Criscuolo A."/>
        </authorList>
    </citation>
    <scope>NUCLEOTIDE SEQUENCE</scope>
    <source>
        <strain evidence="10">CIP103197</strain>
    </source>
</reference>
<protein>
    <recommendedName>
        <fullName evidence="8">tRNA(Ile)-lysidine synthase</fullName>
        <ecNumber evidence="8">6.3.4.19</ecNumber>
    </recommendedName>
    <alternativeName>
        <fullName evidence="8">tRNA(Ile)-2-lysyl-cytidine synthase</fullName>
    </alternativeName>
    <alternativeName>
        <fullName evidence="8">tRNA(Ile)-lysidine synthetase</fullName>
    </alternativeName>
</protein>
<keyword evidence="2 8" id="KW-0963">Cytoplasm</keyword>
<dbReference type="SMART" id="SM00977">
    <property type="entry name" value="TilS_C"/>
    <property type="match status" value="1"/>
</dbReference>
<dbReference type="AlphaFoldDB" id="A0A9W4W0T8"/>
<keyword evidence="11" id="KW-1185">Reference proteome</keyword>
<sequence length="449" mass="51283">MFGLLAIYSLGILMHKTPIYLQVKKALNYYLENGQFIFTVALSGGVDSVVLLHIMHGLKQQYPQLDLSAIYVNHGLSDNAHHWQRFCQARCEQLSIDFKAANVIIEPKSRTSIEAQAREARYQALDEHSPSDSVILLGQHLNDQVETFLLRLKRGSGLKGLGAMQQTRVLESGRECYRPLLGVKRSDIEAFAQQFNISHITDESNSNECFDRNFLRQQIVPKLAERFTGFEQCTARSIELLQQQQALLDEYTQQDLAQCINQHQALNIQNMAHYSAIRIANLLRAWLALFTHTMPSQKQLMQIMSQAIHAKADAQIKIELSDGQIRRHQGYLYFVQPTPLAVNIERVTSRELVLNDGQILQCLQGIGIRAPKPDEQVSVRFNCNSARIKPLKKPGSNTLKHWFKDAKVAPWLRAHIPLIFYNDELVQVVGYFISDNHKDDTGFIWEYKS</sequence>
<comment type="subcellular location">
    <subcellularLocation>
        <location evidence="1 8">Cytoplasm</location>
    </subcellularLocation>
</comment>
<dbReference type="EMBL" id="CAMAPB010000002">
    <property type="protein sequence ID" value="CAH9050577.1"/>
    <property type="molecule type" value="Genomic_DNA"/>
</dbReference>
<comment type="caution">
    <text evidence="10">The sequence shown here is derived from an EMBL/GenBank/DDBJ whole genome shotgun (WGS) entry which is preliminary data.</text>
</comment>
<evidence type="ECO:0000256" key="5">
    <source>
        <dbReference type="ARBA" id="ARBA00022741"/>
    </source>
</evidence>
<dbReference type="GO" id="GO:0005737">
    <property type="term" value="C:cytoplasm"/>
    <property type="evidence" value="ECO:0007669"/>
    <property type="project" value="UniProtKB-SubCell"/>
</dbReference>
<dbReference type="NCBIfam" id="TIGR02432">
    <property type="entry name" value="lysidine_TilS_N"/>
    <property type="match status" value="1"/>
</dbReference>
<evidence type="ECO:0000313" key="10">
    <source>
        <dbReference type="EMBL" id="CAH9050577.1"/>
    </source>
</evidence>
<feature type="domain" description="Lysidine-tRNA(Ile) synthetase C-terminal" evidence="9">
    <location>
        <begin position="377"/>
        <end position="445"/>
    </location>
</feature>
<dbReference type="CDD" id="cd01992">
    <property type="entry name" value="TilS_N"/>
    <property type="match status" value="1"/>
</dbReference>
<dbReference type="InterPro" id="IPR014729">
    <property type="entry name" value="Rossmann-like_a/b/a_fold"/>
</dbReference>
<proteinExistence type="inferred from homology"/>
<name>A0A9W4W0T8_PSEHA</name>
<evidence type="ECO:0000313" key="11">
    <source>
        <dbReference type="Proteomes" id="UP001152447"/>
    </source>
</evidence>
<dbReference type="NCBIfam" id="TIGR02433">
    <property type="entry name" value="lysidine_TilS_C"/>
    <property type="match status" value="1"/>
</dbReference>
<dbReference type="Gene3D" id="3.40.50.620">
    <property type="entry name" value="HUPs"/>
    <property type="match status" value="1"/>
</dbReference>
<evidence type="ECO:0000256" key="1">
    <source>
        <dbReference type="ARBA" id="ARBA00004496"/>
    </source>
</evidence>
<dbReference type="InterPro" id="IPR011063">
    <property type="entry name" value="TilS/TtcA_N"/>
</dbReference>
<dbReference type="InterPro" id="IPR012796">
    <property type="entry name" value="Lysidine-tRNA-synth_C"/>
</dbReference>
<keyword evidence="5 8" id="KW-0547">Nucleotide-binding</keyword>
<accession>A0A9W4W0T8</accession>
<dbReference type="Pfam" id="PF01171">
    <property type="entry name" value="ATP_bind_3"/>
    <property type="match status" value="1"/>
</dbReference>
<feature type="binding site" evidence="8">
    <location>
        <begin position="43"/>
        <end position="48"/>
    </location>
    <ligand>
        <name>ATP</name>
        <dbReference type="ChEBI" id="CHEBI:30616"/>
    </ligand>
</feature>
<dbReference type="InterPro" id="IPR012795">
    <property type="entry name" value="tRNA_Ile_lys_synt_N"/>
</dbReference>
<dbReference type="Proteomes" id="UP001152447">
    <property type="component" value="Unassembled WGS sequence"/>
</dbReference>